<dbReference type="Proteomes" id="UP000304735">
    <property type="component" value="Segment"/>
</dbReference>
<evidence type="ECO:0000313" key="13">
    <source>
        <dbReference type="Proteomes" id="UP000226351"/>
    </source>
</evidence>
<dbReference type="EMBL" id="MK493324">
    <property type="protein sequence ID" value="QBQ75719.1"/>
    <property type="molecule type" value="Genomic_DNA"/>
</dbReference>
<evidence type="ECO:0000313" key="8">
    <source>
        <dbReference type="EMBL" id="QBQ75719.1"/>
    </source>
</evidence>
<evidence type="ECO:0000313" key="15">
    <source>
        <dbReference type="Proteomes" id="UP000301260"/>
    </source>
</evidence>
<evidence type="ECO:0000313" key="12">
    <source>
        <dbReference type="Proteomes" id="UP000224173"/>
    </source>
</evidence>
<protein>
    <submittedName>
        <fullName evidence="2">Uncharacterized protein</fullName>
    </submittedName>
</protein>
<proteinExistence type="predicted"/>
<gene>
    <name evidence="6" type="ORF">RW010115_170</name>
    <name evidence="1" type="ORF">RW01021201_169</name>
    <name evidence="7" type="ORF">RW030617_169</name>
    <name evidence="2" type="ORF">RW060613_169</name>
    <name evidence="3" type="ORF">RW080711_170</name>
    <name evidence="8" type="ORF">RW220214_169</name>
    <name evidence="4" type="ORF">RW220300_171</name>
    <name evidence="5" type="ORF">RW251112_169</name>
    <name evidence="9" type="ORF">RW620316_169</name>
</gene>
<dbReference type="EMBL" id="MK493323">
    <property type="protein sequence ID" value="QBQ75497.1"/>
    <property type="molecule type" value="Genomic_DNA"/>
</dbReference>
<dbReference type="EMBL" id="KX349287">
    <property type="protein sequence ID" value="AOO10757.1"/>
    <property type="molecule type" value="Genomic_DNA"/>
</dbReference>
<dbReference type="EMBL" id="KX349289">
    <property type="protein sequence ID" value="AOO11202.1"/>
    <property type="molecule type" value="Genomic_DNA"/>
</dbReference>
<dbReference type="EMBL" id="MK493325">
    <property type="protein sequence ID" value="QBQ75939.1"/>
    <property type="molecule type" value="Genomic_DNA"/>
</dbReference>
<evidence type="ECO:0000313" key="11">
    <source>
        <dbReference type="Proteomes" id="UP000223306"/>
    </source>
</evidence>
<reference evidence="10 11" key="1">
    <citation type="journal article" date="2016" name="Environ. Microbiol.">
        <title>Genomic diversification of marine cyanophages into stable ecotypes.</title>
        <authorList>
            <person name="Marston M.F."/>
            <person name="Martiny J.B."/>
        </authorList>
    </citation>
    <scope>NUCLEOTIDE SEQUENCE [LARGE SCALE GENOMIC DNA]</scope>
    <source>
        <strain evidence="1">RW_01_0212_WH8101</strain>
        <strain evidence="2">RW_06_0613</strain>
        <strain evidence="3">RW_08_0711</strain>
        <strain evidence="4">RW_22_0300</strain>
        <strain evidence="5">RW_25_1112</strain>
    </source>
</reference>
<dbReference type="Proteomes" id="UP000222384">
    <property type="component" value="Genome"/>
</dbReference>
<dbReference type="Proteomes" id="UP000226351">
    <property type="component" value="Segment"/>
</dbReference>
<dbReference type="EMBL" id="KX349288">
    <property type="protein sequence ID" value="AOO10979.1"/>
    <property type="molecule type" value="Genomic_DNA"/>
</dbReference>
<dbReference type="Gene3D" id="2.60.120.620">
    <property type="entry name" value="q2cbj1_9rhob like domain"/>
    <property type="match status" value="1"/>
</dbReference>
<accession>A0A1D7SAW1</accession>
<evidence type="ECO:0000313" key="5">
    <source>
        <dbReference type="EMBL" id="AOO11424.1"/>
    </source>
</evidence>
<dbReference type="Proteomes" id="UP000301260">
    <property type="component" value="Segment"/>
</dbReference>
<evidence type="ECO:0000313" key="2">
    <source>
        <dbReference type="EMBL" id="AOO10757.1"/>
    </source>
</evidence>
<name>A0A1D7SAW1_9CAUD</name>
<dbReference type="EMBL" id="KX349285">
    <property type="protein sequence ID" value="AOO10317.1"/>
    <property type="molecule type" value="Genomic_DNA"/>
</dbReference>
<reference evidence="14 15" key="2">
    <citation type="submission" date="2019-02" db="EMBL/GenBank/DDBJ databases">
        <title>Diversity in Cyanophage Genomes from Southern New England Coastal Waters.</title>
        <authorList>
            <person name="Marston M.F."/>
        </authorList>
    </citation>
    <scope>NUCLEOTIDE SEQUENCE [LARGE SCALE GENOMIC DNA]</scope>
    <source>
        <strain evidence="6">RW_01_0115_WH8101</strain>
        <strain evidence="7">RW_03_0617</strain>
        <strain evidence="8">RW_22_0214</strain>
        <strain evidence="9">RW_62_0316</strain>
    </source>
</reference>
<evidence type="ECO:0000313" key="14">
    <source>
        <dbReference type="Proteomes" id="UP000299832"/>
    </source>
</evidence>
<dbReference type="Proteomes" id="UP000299832">
    <property type="component" value="Genome"/>
</dbReference>
<evidence type="ECO:0000313" key="3">
    <source>
        <dbReference type="EMBL" id="AOO10979.1"/>
    </source>
</evidence>
<evidence type="ECO:0000313" key="4">
    <source>
        <dbReference type="EMBL" id="AOO11202.1"/>
    </source>
</evidence>
<evidence type="ECO:0000313" key="6">
    <source>
        <dbReference type="EMBL" id="QBQ75277.1"/>
    </source>
</evidence>
<evidence type="ECO:0000313" key="1">
    <source>
        <dbReference type="EMBL" id="AOO10317.1"/>
    </source>
</evidence>
<keyword evidence="13" id="KW-1185">Reference proteome</keyword>
<organism evidence="2 12">
    <name type="scientific">Synechococcus phage S-RIM8</name>
    <dbReference type="NCBI Taxonomy" id="756278"/>
    <lineage>
        <taxon>Viruses</taxon>
        <taxon>Duplodnaviria</taxon>
        <taxon>Heunggongvirae</taxon>
        <taxon>Uroviricota</taxon>
        <taxon>Caudoviricetes</taxon>
        <taxon>Pantevenvirales</taxon>
        <taxon>Kyanoviridae</taxon>
        <taxon>Neptunevirus</taxon>
        <taxon>Neptunevirus srim18</taxon>
    </lineage>
</organism>
<dbReference type="Proteomes" id="UP000225361">
    <property type="component" value="Segment"/>
</dbReference>
<dbReference type="EMBL" id="MK493322">
    <property type="protein sequence ID" value="QBQ75277.1"/>
    <property type="molecule type" value="Genomic_DNA"/>
</dbReference>
<dbReference type="Proteomes" id="UP000224173">
    <property type="component" value="Segment"/>
</dbReference>
<evidence type="ECO:0000313" key="7">
    <source>
        <dbReference type="EMBL" id="QBQ75497.1"/>
    </source>
</evidence>
<dbReference type="Proteomes" id="UP000301580">
    <property type="component" value="Segment"/>
</dbReference>
<dbReference type="EMBL" id="KX349290">
    <property type="protein sequence ID" value="AOO11424.1"/>
    <property type="molecule type" value="Genomic_DNA"/>
</dbReference>
<evidence type="ECO:0000313" key="9">
    <source>
        <dbReference type="EMBL" id="QBQ75939.1"/>
    </source>
</evidence>
<dbReference type="Proteomes" id="UP000223306">
    <property type="component" value="Segment"/>
</dbReference>
<evidence type="ECO:0000313" key="10">
    <source>
        <dbReference type="Proteomes" id="UP000222384"/>
    </source>
</evidence>
<sequence>MYYIDKIIHLVMAYFKIENVDEYKTLIDKLIVEENLEDISKEYTTKYGLQYNLYHSERARNELTPITDIIVKKIKETSNQISNADLIAAWTCIGKKGTYHTAHKHNTNNDLVAVLYLECPKASYPDGAIYFIENNEVYRHMPETGDLLVFPATTIHGTYPQGEGLRQTLNMDFRITSR</sequence>